<keyword evidence="2" id="KW-1185">Reference proteome</keyword>
<gene>
    <name evidence="1" type="ORF">MENTE1834_LOCUS30280</name>
</gene>
<protein>
    <submittedName>
        <fullName evidence="1">Uncharacterized protein</fullName>
    </submittedName>
</protein>
<proteinExistence type="predicted"/>
<evidence type="ECO:0000313" key="2">
    <source>
        <dbReference type="Proteomes" id="UP001497535"/>
    </source>
</evidence>
<dbReference type="Proteomes" id="UP001497535">
    <property type="component" value="Unassembled WGS sequence"/>
</dbReference>
<organism evidence="1 2">
    <name type="scientific">Meloidogyne enterolobii</name>
    <name type="common">Root-knot nematode worm</name>
    <name type="synonym">Meloidogyne mayaguensis</name>
    <dbReference type="NCBI Taxonomy" id="390850"/>
    <lineage>
        <taxon>Eukaryota</taxon>
        <taxon>Metazoa</taxon>
        <taxon>Ecdysozoa</taxon>
        <taxon>Nematoda</taxon>
        <taxon>Chromadorea</taxon>
        <taxon>Rhabditida</taxon>
        <taxon>Tylenchina</taxon>
        <taxon>Tylenchomorpha</taxon>
        <taxon>Tylenchoidea</taxon>
        <taxon>Meloidogynidae</taxon>
        <taxon>Meloidogyninae</taxon>
        <taxon>Meloidogyne</taxon>
    </lineage>
</organism>
<sequence>MLEQEEIRTKAEEKIEAISITQENNKKQLKNKIKKEESFWKYLTNFFTSACNVENKGGNIKKIEIKISKNFFKFF</sequence>
<comment type="caution">
    <text evidence="1">The sequence shown here is derived from an EMBL/GenBank/DDBJ whole genome shotgun (WGS) entry which is preliminary data.</text>
</comment>
<dbReference type="EMBL" id="CAVMJV010000049">
    <property type="protein sequence ID" value="CAK5082972.1"/>
    <property type="molecule type" value="Genomic_DNA"/>
</dbReference>
<evidence type="ECO:0000313" key="1">
    <source>
        <dbReference type="EMBL" id="CAK5082972.1"/>
    </source>
</evidence>
<reference evidence="1" key="1">
    <citation type="submission" date="2023-11" db="EMBL/GenBank/DDBJ databases">
        <authorList>
            <person name="Poullet M."/>
        </authorList>
    </citation>
    <scope>NUCLEOTIDE SEQUENCE</scope>
    <source>
        <strain evidence="1">E1834</strain>
    </source>
</reference>
<accession>A0ACB0ZX45</accession>
<name>A0ACB0ZX45_MELEN</name>